<gene>
    <name evidence="10" type="ORF">LMG31841_05409</name>
</gene>
<dbReference type="InterPro" id="IPR013658">
    <property type="entry name" value="SGL"/>
</dbReference>
<dbReference type="PROSITE" id="PS51077">
    <property type="entry name" value="HTH_ICLR"/>
    <property type="match status" value="1"/>
</dbReference>
<dbReference type="SUPFAM" id="SSF46785">
    <property type="entry name" value="Winged helix' DNA-binding domain"/>
    <property type="match status" value="1"/>
</dbReference>
<feature type="region of interest" description="Disordered" evidence="7">
    <location>
        <begin position="1"/>
        <end position="25"/>
    </location>
</feature>
<dbReference type="FunFam" id="1.10.10.10:FF:000056">
    <property type="entry name" value="IclR family transcriptional regulator"/>
    <property type="match status" value="1"/>
</dbReference>
<dbReference type="InterPro" id="IPR029016">
    <property type="entry name" value="GAF-like_dom_sf"/>
</dbReference>
<keyword evidence="6" id="KW-0862">Zinc</keyword>
<dbReference type="InterPro" id="IPR036390">
    <property type="entry name" value="WH_DNA-bd_sf"/>
</dbReference>
<feature type="binding site" evidence="6">
    <location>
        <position position="317"/>
    </location>
    <ligand>
        <name>a divalent metal cation</name>
        <dbReference type="ChEBI" id="CHEBI:60240"/>
    </ligand>
</feature>
<reference evidence="10" key="1">
    <citation type="submission" date="2021-04" db="EMBL/GenBank/DDBJ databases">
        <authorList>
            <person name="Vanwijnsberghe S."/>
        </authorList>
    </citation>
    <scope>NUCLEOTIDE SEQUENCE</scope>
    <source>
        <strain evidence="10">LMG 31841</strain>
    </source>
</reference>
<dbReference type="GO" id="GO:0004341">
    <property type="term" value="F:gluconolactonase activity"/>
    <property type="evidence" value="ECO:0007669"/>
    <property type="project" value="TreeGrafter"/>
</dbReference>
<dbReference type="PROSITE" id="PS51078">
    <property type="entry name" value="ICLR_ED"/>
    <property type="match status" value="1"/>
</dbReference>
<dbReference type="InterPro" id="IPR005471">
    <property type="entry name" value="Tscrpt_reg_IclR_N"/>
</dbReference>
<keyword evidence="3" id="KW-0238">DNA-binding</keyword>
<keyword evidence="2" id="KW-0805">Transcription regulation</keyword>
<dbReference type="InterPro" id="IPR011042">
    <property type="entry name" value="6-blade_b-propeller_TolB-like"/>
</dbReference>
<dbReference type="GO" id="GO:0005509">
    <property type="term" value="F:calcium ion binding"/>
    <property type="evidence" value="ECO:0007669"/>
    <property type="project" value="TreeGrafter"/>
</dbReference>
<evidence type="ECO:0000313" key="10">
    <source>
        <dbReference type="EMBL" id="CAG4924681.1"/>
    </source>
</evidence>
<dbReference type="SUPFAM" id="SSF63829">
    <property type="entry name" value="Calcium-dependent phosphotriesterase"/>
    <property type="match status" value="1"/>
</dbReference>
<accession>A0A9N8S0R2</accession>
<keyword evidence="6" id="KW-0479">Metal-binding</keyword>
<dbReference type="InterPro" id="IPR014757">
    <property type="entry name" value="Tscrpt_reg_IclR_C"/>
</dbReference>
<feature type="active site" description="Proton donor/acceptor" evidence="5">
    <location>
        <position position="497"/>
    </location>
</feature>
<evidence type="ECO:0000259" key="8">
    <source>
        <dbReference type="PROSITE" id="PS51077"/>
    </source>
</evidence>
<dbReference type="Gene3D" id="2.120.10.30">
    <property type="entry name" value="TolB, C-terminal domain"/>
    <property type="match status" value="1"/>
</dbReference>
<evidence type="ECO:0000256" key="2">
    <source>
        <dbReference type="ARBA" id="ARBA00023015"/>
    </source>
</evidence>
<name>A0A9N8S0R2_9BURK</name>
<dbReference type="SMART" id="SM00346">
    <property type="entry name" value="HTH_ICLR"/>
    <property type="match status" value="1"/>
</dbReference>
<proteinExistence type="inferred from homology"/>
<dbReference type="PANTHER" id="PTHR10907">
    <property type="entry name" value="REGUCALCIN"/>
    <property type="match status" value="1"/>
</dbReference>
<dbReference type="SUPFAM" id="SSF55781">
    <property type="entry name" value="GAF domain-like"/>
    <property type="match status" value="1"/>
</dbReference>
<evidence type="ECO:0000256" key="7">
    <source>
        <dbReference type="SAM" id="MobiDB-lite"/>
    </source>
</evidence>
<evidence type="ECO:0000256" key="6">
    <source>
        <dbReference type="PIRSR" id="PIRSR605511-2"/>
    </source>
</evidence>
<dbReference type="GO" id="GO:0006355">
    <property type="term" value="P:regulation of DNA-templated transcription"/>
    <property type="evidence" value="ECO:0007669"/>
    <property type="project" value="InterPro"/>
</dbReference>
<evidence type="ECO:0000259" key="9">
    <source>
        <dbReference type="PROSITE" id="PS51078"/>
    </source>
</evidence>
<feature type="domain" description="HTH iclR-type" evidence="8">
    <location>
        <begin position="40"/>
        <end position="102"/>
    </location>
</feature>
<dbReference type="Proteomes" id="UP000789704">
    <property type="component" value="Unassembled WGS sequence"/>
</dbReference>
<dbReference type="Pfam" id="PF09339">
    <property type="entry name" value="HTH_IclR"/>
    <property type="match status" value="1"/>
</dbReference>
<evidence type="ECO:0000256" key="4">
    <source>
        <dbReference type="ARBA" id="ARBA00023163"/>
    </source>
</evidence>
<dbReference type="InterPro" id="IPR036388">
    <property type="entry name" value="WH-like_DNA-bd_sf"/>
</dbReference>
<dbReference type="GO" id="GO:0019853">
    <property type="term" value="P:L-ascorbic acid biosynthetic process"/>
    <property type="evidence" value="ECO:0007669"/>
    <property type="project" value="TreeGrafter"/>
</dbReference>
<evidence type="ECO:0000256" key="5">
    <source>
        <dbReference type="PIRSR" id="PIRSR605511-1"/>
    </source>
</evidence>
<sequence length="591" mass="63687">MTKAKRKLVETASTNGVETELETEEPAVLVAPEEKTPAGVGVLEKAMYLLNIVSQAPAPMTFTQLLRACGLPKGTLHRILTTLQREGLLRHDAYSKTFRLGLRFLELAHEVWSDFDLRIAAQDELVVLRDLVGEAVHLAILDGNSAVVIASEDARQTGRVVLGVGMRLPLHASAVGKAIAAYLDPRQQQDLLSSITLNTFGPRTITSVDALRSELDLTRSRGYALANQESSDDSVALAAPIFDFEGRPIGAVAVSGTAGRLDATRAHNLSAAVMGAARKISHNSGGRSMSLSAKSQPPALANADVHCVSQVPALLGEAPMWSPRDDALYWVDILTPTIHRFDAASQTSTETKLGSMLSLVIPKATGGLLIATPGGLMTVDGAGNLTRFSHPEFDRPGNRYNDGKCDRMGRLWVGTMDMGTAANRGSLFRVDADGSWKKMDTGFTVSNGLGWNPDNTLMYFTDSHRKTVYQYDFDLISGTIGNRRPFITLDSSAGAPDGLTVDADGCLWVAMWDDWCVARFDPEGREMTRIRMPVPRPTSCCFGGQNLDVLYVTSARVRLTEDLLNSAPLSGSLFAVNVPGVRGLPETTFAG</sequence>
<feature type="binding site" evidence="6">
    <location>
        <position position="497"/>
    </location>
    <ligand>
        <name>a divalent metal cation</name>
        <dbReference type="ChEBI" id="CHEBI:60240"/>
    </ligand>
</feature>
<evidence type="ECO:0000256" key="3">
    <source>
        <dbReference type="ARBA" id="ARBA00023125"/>
    </source>
</evidence>
<dbReference type="Pfam" id="PF01614">
    <property type="entry name" value="IclR_C"/>
    <property type="match status" value="1"/>
</dbReference>
<dbReference type="Gene3D" id="1.10.10.10">
    <property type="entry name" value="Winged helix-like DNA-binding domain superfamily/Winged helix DNA-binding domain"/>
    <property type="match status" value="1"/>
</dbReference>
<dbReference type="AlphaFoldDB" id="A0A9N8S0R2"/>
<dbReference type="GO" id="GO:0003677">
    <property type="term" value="F:DNA binding"/>
    <property type="evidence" value="ECO:0007669"/>
    <property type="project" value="UniProtKB-KW"/>
</dbReference>
<evidence type="ECO:0000313" key="11">
    <source>
        <dbReference type="Proteomes" id="UP000789704"/>
    </source>
</evidence>
<feature type="domain" description="IclR-ED" evidence="9">
    <location>
        <begin position="103"/>
        <end position="286"/>
    </location>
</feature>
<dbReference type="EMBL" id="CAJQZC010000015">
    <property type="protein sequence ID" value="CAG4924681.1"/>
    <property type="molecule type" value="Genomic_DNA"/>
</dbReference>
<organism evidence="10 11">
    <name type="scientific">Paraburkholderia saeva</name>
    <dbReference type="NCBI Taxonomy" id="2777537"/>
    <lineage>
        <taxon>Bacteria</taxon>
        <taxon>Pseudomonadati</taxon>
        <taxon>Pseudomonadota</taxon>
        <taxon>Betaproteobacteria</taxon>
        <taxon>Burkholderiales</taxon>
        <taxon>Burkholderiaceae</taxon>
        <taxon>Paraburkholderia</taxon>
    </lineage>
</organism>
<dbReference type="Pfam" id="PF08450">
    <property type="entry name" value="SGL"/>
    <property type="match status" value="1"/>
</dbReference>
<comment type="caution">
    <text evidence="10">The sequence shown here is derived from an EMBL/GenBank/DDBJ whole genome shotgun (WGS) entry which is preliminary data.</text>
</comment>
<evidence type="ECO:0000256" key="1">
    <source>
        <dbReference type="ARBA" id="ARBA00008853"/>
    </source>
</evidence>
<comment type="similarity">
    <text evidence="1">Belongs to the SMP-30/CGR1 family.</text>
</comment>
<protein>
    <recommendedName>
        <fullName evidence="12">IclR family transcriptional regulator</fullName>
    </recommendedName>
</protein>
<feature type="binding site" evidence="6">
    <location>
        <position position="399"/>
    </location>
    <ligand>
        <name>substrate</name>
    </ligand>
</feature>
<dbReference type="InterPro" id="IPR005511">
    <property type="entry name" value="SMP-30"/>
</dbReference>
<dbReference type="PRINTS" id="PR01790">
    <property type="entry name" value="SMP30FAMILY"/>
</dbReference>
<comment type="cofactor">
    <cofactor evidence="6">
        <name>Zn(2+)</name>
        <dbReference type="ChEBI" id="CHEBI:29105"/>
    </cofactor>
    <text evidence="6">Binds 1 divalent metal cation per subunit.</text>
</comment>
<evidence type="ECO:0008006" key="12">
    <source>
        <dbReference type="Google" id="ProtNLM"/>
    </source>
</evidence>
<feature type="binding site" evidence="6">
    <location>
        <position position="447"/>
    </location>
    <ligand>
        <name>a divalent metal cation</name>
        <dbReference type="ChEBI" id="CHEBI:60240"/>
    </ligand>
</feature>
<dbReference type="Gene3D" id="3.30.450.40">
    <property type="match status" value="1"/>
</dbReference>
<keyword evidence="11" id="KW-1185">Reference proteome</keyword>
<dbReference type="PANTHER" id="PTHR10907:SF47">
    <property type="entry name" value="REGUCALCIN"/>
    <property type="match status" value="1"/>
</dbReference>
<feature type="binding site" evidence="6">
    <location>
        <position position="401"/>
    </location>
    <ligand>
        <name>substrate</name>
    </ligand>
</feature>
<keyword evidence="4" id="KW-0804">Transcription</keyword>
<dbReference type="RefSeq" id="WP_228935838.1">
    <property type="nucleotide sequence ID" value="NZ_CAJQYZ010000012.1"/>
</dbReference>